<feature type="transmembrane region" description="Helical" evidence="1">
    <location>
        <begin position="47"/>
        <end position="65"/>
    </location>
</feature>
<organism evidence="2 3">
    <name type="scientific">Moumouvirus goulette</name>
    <dbReference type="NCBI Taxonomy" id="1247379"/>
    <lineage>
        <taxon>Viruses</taxon>
        <taxon>Varidnaviria</taxon>
        <taxon>Bamfordvirae</taxon>
        <taxon>Nucleocytoviricota</taxon>
        <taxon>Megaviricetes</taxon>
        <taxon>Imitervirales</taxon>
        <taxon>Mimiviridae</taxon>
        <taxon>Megamimivirinae</taxon>
        <taxon>Moumouvirus</taxon>
        <taxon>Moumouvirus goulettemassiliense</taxon>
    </lineage>
</organism>
<keyword evidence="1" id="KW-0812">Transmembrane</keyword>
<keyword evidence="3" id="KW-1185">Reference proteome</keyword>
<gene>
    <name evidence="2" type="ORF">glt_00394</name>
</gene>
<keyword evidence="1" id="KW-1133">Transmembrane helix</keyword>
<accession>M1PGR3</accession>
<feature type="transmembrane region" description="Helical" evidence="1">
    <location>
        <begin position="17"/>
        <end position="35"/>
    </location>
</feature>
<evidence type="ECO:0000256" key="1">
    <source>
        <dbReference type="SAM" id="Phobius"/>
    </source>
</evidence>
<dbReference type="EMBL" id="KC008572">
    <property type="protein sequence ID" value="AGF85203.1"/>
    <property type="molecule type" value="Genomic_DNA"/>
</dbReference>
<evidence type="ECO:0000313" key="2">
    <source>
        <dbReference type="EMBL" id="AGF85203.1"/>
    </source>
</evidence>
<keyword evidence="1" id="KW-0472">Membrane</keyword>
<dbReference type="Proteomes" id="UP000241071">
    <property type="component" value="Segment"/>
</dbReference>
<protein>
    <submittedName>
        <fullName evidence="2">Uncharacterized protein</fullName>
    </submittedName>
</protein>
<reference evidence="2 3" key="1">
    <citation type="submission" date="2012-10" db="EMBL/GenBank/DDBJ databases">
        <title>Complete genome sequence of Moumouvirus goulette.</title>
        <authorList>
            <person name="Fournous G."/>
            <person name="Bougalmi M."/>
            <person name="Colson P."/>
        </authorList>
    </citation>
    <scope>NUCLEOTIDE SEQUENCE [LARGE SCALE GENOMIC DNA]</scope>
</reference>
<proteinExistence type="predicted"/>
<sequence length="125" mass="14713">MFYLGTFLIINKCSTNIFIQFAIGCIGYIIILYIFQKNLPKDCVDKYFYFWIFLIITDIFIWIYLRTKCHKIKESNDDNNNINSIDNDKDEIISDSEDYTITHSSISESDNIMDSISNKSDTIFI</sequence>
<name>M1PGR3_9VIRU</name>
<evidence type="ECO:0000313" key="3">
    <source>
        <dbReference type="Proteomes" id="UP000241071"/>
    </source>
</evidence>